<sequence length="125" mass="13491">MTALTTEARTTLATAFTGLGYKVYSAVPNVPTPKSIVIIPDTPWILPNRIGSTLSYEVFWKVIVTVSPRNNDAAQLDSENAVDTLLAAIPNPYTFTRVGPPQLTDVGAQGTVITTEINVSVRMKE</sequence>
<organism evidence="1">
    <name type="scientific">uncultured Caudovirales phage</name>
    <dbReference type="NCBI Taxonomy" id="2100421"/>
    <lineage>
        <taxon>Viruses</taxon>
        <taxon>Duplodnaviria</taxon>
        <taxon>Heunggongvirae</taxon>
        <taxon>Uroviricota</taxon>
        <taxon>Caudoviricetes</taxon>
        <taxon>Peduoviridae</taxon>
        <taxon>Maltschvirus</taxon>
        <taxon>Maltschvirus maltsch</taxon>
    </lineage>
</organism>
<reference evidence="1" key="1">
    <citation type="submission" date="2020-05" db="EMBL/GenBank/DDBJ databases">
        <authorList>
            <person name="Chiriac C."/>
            <person name="Salcher M."/>
            <person name="Ghai R."/>
            <person name="Kavagutti S V."/>
        </authorList>
    </citation>
    <scope>NUCLEOTIDE SEQUENCE</scope>
</reference>
<accession>A0A6J5R231</accession>
<gene>
    <name evidence="1" type="ORF">UFOVP1213_14</name>
</gene>
<evidence type="ECO:0000313" key="1">
    <source>
        <dbReference type="EMBL" id="CAB4191230.1"/>
    </source>
</evidence>
<protein>
    <submittedName>
        <fullName evidence="1">Uncharacterized protein</fullName>
    </submittedName>
</protein>
<name>A0A6J5R231_9CAUD</name>
<proteinExistence type="predicted"/>
<dbReference type="EMBL" id="LR797165">
    <property type="protein sequence ID" value="CAB4191230.1"/>
    <property type="molecule type" value="Genomic_DNA"/>
</dbReference>